<feature type="compositionally biased region" description="Basic and acidic residues" evidence="6">
    <location>
        <begin position="102"/>
        <end position="121"/>
    </location>
</feature>
<evidence type="ECO:0000256" key="3">
    <source>
        <dbReference type="ARBA" id="ARBA00022771"/>
    </source>
</evidence>
<keyword evidence="4 5" id="KW-0862">Zinc</keyword>
<evidence type="ECO:0000313" key="9">
    <source>
        <dbReference type="Proteomes" id="UP001388673"/>
    </source>
</evidence>
<evidence type="ECO:0000256" key="1">
    <source>
        <dbReference type="ARBA" id="ARBA00022723"/>
    </source>
</evidence>
<organism evidence="8 9">
    <name type="scientific">Kwoniella newhampshirensis</name>
    <dbReference type="NCBI Taxonomy" id="1651941"/>
    <lineage>
        <taxon>Eukaryota</taxon>
        <taxon>Fungi</taxon>
        <taxon>Dikarya</taxon>
        <taxon>Basidiomycota</taxon>
        <taxon>Agaricomycotina</taxon>
        <taxon>Tremellomycetes</taxon>
        <taxon>Tremellales</taxon>
        <taxon>Cryptococcaceae</taxon>
        <taxon>Kwoniella</taxon>
    </lineage>
</organism>
<dbReference type="Gene3D" id="4.10.1000.10">
    <property type="entry name" value="Zinc finger, CCCH-type"/>
    <property type="match status" value="1"/>
</dbReference>
<keyword evidence="1 5" id="KW-0479">Metal-binding</keyword>
<evidence type="ECO:0000256" key="5">
    <source>
        <dbReference type="PROSITE-ProRule" id="PRU00723"/>
    </source>
</evidence>
<evidence type="ECO:0000256" key="4">
    <source>
        <dbReference type="ARBA" id="ARBA00022833"/>
    </source>
</evidence>
<dbReference type="InterPro" id="IPR000571">
    <property type="entry name" value="Znf_CCCH"/>
</dbReference>
<name>A0AAW0YD43_9TREE</name>
<keyword evidence="2" id="KW-0677">Repeat</keyword>
<dbReference type="Proteomes" id="UP001388673">
    <property type="component" value="Unassembled WGS sequence"/>
</dbReference>
<dbReference type="SMART" id="SM00356">
    <property type="entry name" value="ZnF_C3H1"/>
    <property type="match status" value="1"/>
</dbReference>
<dbReference type="PROSITE" id="PS50103">
    <property type="entry name" value="ZF_C3H1"/>
    <property type="match status" value="1"/>
</dbReference>
<comment type="caution">
    <text evidence="8">The sequence shown here is derived from an EMBL/GenBank/DDBJ whole genome shotgun (WGS) entry which is preliminary data.</text>
</comment>
<feature type="region of interest" description="Disordered" evidence="6">
    <location>
        <begin position="260"/>
        <end position="282"/>
    </location>
</feature>
<feature type="region of interest" description="Disordered" evidence="6">
    <location>
        <begin position="21"/>
        <end position="135"/>
    </location>
</feature>
<evidence type="ECO:0000313" key="8">
    <source>
        <dbReference type="EMBL" id="KAK8843452.1"/>
    </source>
</evidence>
<feature type="compositionally biased region" description="Basic and acidic residues" evidence="6">
    <location>
        <begin position="60"/>
        <end position="80"/>
    </location>
</feature>
<dbReference type="GO" id="GO:0008270">
    <property type="term" value="F:zinc ion binding"/>
    <property type="evidence" value="ECO:0007669"/>
    <property type="project" value="UniProtKB-KW"/>
</dbReference>
<dbReference type="FunFam" id="4.10.1000.10:FF:000001">
    <property type="entry name" value="zinc finger CCCH domain-containing protein 15-like"/>
    <property type="match status" value="1"/>
</dbReference>
<evidence type="ECO:0000259" key="7">
    <source>
        <dbReference type="PROSITE" id="PS50103"/>
    </source>
</evidence>
<dbReference type="KEGG" id="kne:92184367"/>
<evidence type="ECO:0000256" key="2">
    <source>
        <dbReference type="ARBA" id="ARBA00022737"/>
    </source>
</evidence>
<dbReference type="Pfam" id="PF00642">
    <property type="entry name" value="zf-CCCH"/>
    <property type="match status" value="1"/>
</dbReference>
<feature type="compositionally biased region" description="Low complexity" evidence="6">
    <location>
        <begin position="179"/>
        <end position="188"/>
    </location>
</feature>
<accession>A0AAW0YD43</accession>
<feature type="region of interest" description="Disordered" evidence="6">
    <location>
        <begin position="440"/>
        <end position="460"/>
    </location>
</feature>
<evidence type="ECO:0000256" key="6">
    <source>
        <dbReference type="SAM" id="MobiDB-lite"/>
    </source>
</evidence>
<dbReference type="InterPro" id="IPR036855">
    <property type="entry name" value="Znf_CCCH_sf"/>
</dbReference>
<feature type="compositionally biased region" description="Low complexity" evidence="6">
    <location>
        <begin position="41"/>
        <end position="59"/>
    </location>
</feature>
<dbReference type="RefSeq" id="XP_066799400.1">
    <property type="nucleotide sequence ID" value="XM_066950185.1"/>
</dbReference>
<feature type="region of interest" description="Disordered" evidence="6">
    <location>
        <begin position="164"/>
        <end position="191"/>
    </location>
</feature>
<feature type="zinc finger region" description="C3H1-type" evidence="5">
    <location>
        <begin position="514"/>
        <end position="542"/>
    </location>
</feature>
<keyword evidence="9" id="KW-1185">Reference proteome</keyword>
<sequence>MPQSKTFTALTTSGSFTITTNTIDHAQYPNNRNRNSRIRAQTSRSTPTLTPTPTTAPKAQKLEPTTHKRDALNDEGDKINGVRSGPKVKSWSGQDAKHKSKELKEVKAKISEVTSNEEKGTATRPPIKSAPSPEALPNHVLQPARPRMMAAGAVSQHIGIGSALPSGSKGGATRRSAESFPSFPPSSSNVALAPRTKEAIANFDRDEMKMDFKAKMQARVLAAATVAATSQSCAHSRPRRVLPDLTRVASTTQIAGIVARPLPPTENGRPATRPFSLDPPPYTDEDIPEPEPYNKAYPHPLTAYASPGVNPATVKRSGYDRLLAKMVSEDIESALGYILYEAGFDCLANSVYLFLFEKGQGNGIPEKMWSQLESNNNAKLPVGLAGVSPFACPPRFSQNLTPAFTLTTERIISPGNIHCDPDFSATHAAMMQHGYGQLGNPSLEGFPSHSPSPTHRGPEQWNEVHLHQPSSGQNQIRQTPLPQVLIPTAQSLRANGASIGKGFVASKSSTPSPFYKTELCVTWERSRLCKYGGQCQYAHGPEELRLSRNVNHDRLPHAPAVSPSGYSHPQRQLGFTSSVDSGMIFADPEVLIPDSVPMARSISEPVSHRTRPRKLSVPLPQLPVVPEVEDNVTSTLQYRQTEPQVPAPIGAERFFTTTGPVPVPSIRPSPSSSANPTAPSSLLCTPYLGWVPELPEEEVEGDMPAYSFTPTESTFSGHRLSESLSTSSSSRFSMLSTTSYRDSCSKESLLFSPVDGEITIGDEVLMPAPTWDGSIRGGESTTSLDFSAGKSIWR</sequence>
<dbReference type="AlphaFoldDB" id="A0AAW0YD43"/>
<dbReference type="EMBL" id="JBCAWK010000015">
    <property type="protein sequence ID" value="KAK8843452.1"/>
    <property type="molecule type" value="Genomic_DNA"/>
</dbReference>
<feature type="domain" description="C3H1-type" evidence="7">
    <location>
        <begin position="514"/>
        <end position="542"/>
    </location>
</feature>
<keyword evidence="3 5" id="KW-0863">Zinc-finger</keyword>
<gene>
    <name evidence="8" type="ORF">IAR55_007109</name>
</gene>
<reference evidence="8 9" key="1">
    <citation type="journal article" date="2024" name="bioRxiv">
        <title>Comparative genomics of Cryptococcus and Kwoniella reveals pathogenesis evolution and contrasting karyotype dynamics via intercentromeric recombination or chromosome fusion.</title>
        <authorList>
            <person name="Coelho M.A."/>
            <person name="David-Palma M."/>
            <person name="Shea T."/>
            <person name="Bowers K."/>
            <person name="McGinley-Smith S."/>
            <person name="Mohammad A.W."/>
            <person name="Gnirke A."/>
            <person name="Yurkov A.M."/>
            <person name="Nowrousian M."/>
            <person name="Sun S."/>
            <person name="Cuomo C.A."/>
            <person name="Heitman J."/>
        </authorList>
    </citation>
    <scope>NUCLEOTIDE SEQUENCE [LARGE SCALE GENOMIC DNA]</scope>
    <source>
        <strain evidence="8 9">CBS 13917</strain>
    </source>
</reference>
<proteinExistence type="predicted"/>
<protein>
    <recommendedName>
        <fullName evidence="7">C3H1-type domain-containing protein</fullName>
    </recommendedName>
</protein>
<dbReference type="SUPFAM" id="SSF90229">
    <property type="entry name" value="CCCH zinc finger"/>
    <property type="match status" value="1"/>
</dbReference>
<dbReference type="GeneID" id="92184367"/>